<dbReference type="InterPro" id="IPR001841">
    <property type="entry name" value="Znf_RING"/>
</dbReference>
<feature type="transmembrane region" description="Helical" evidence="14">
    <location>
        <begin position="170"/>
        <end position="194"/>
    </location>
</feature>
<keyword evidence="6 12" id="KW-0863">Zinc-finger</keyword>
<reference evidence="17" key="1">
    <citation type="submission" date="2015-11" db="EMBL/GenBank/DDBJ databases">
        <title>De novo transcriptome assembly of four potential Pierce s Disease insect vectors from Arizona vineyards.</title>
        <authorList>
            <person name="Tassone E.E."/>
        </authorList>
    </citation>
    <scope>NUCLEOTIDE SEQUENCE</scope>
</reference>
<dbReference type="SMART" id="SM00184">
    <property type="entry name" value="RING"/>
    <property type="match status" value="1"/>
</dbReference>
<feature type="domain" description="RING-type" evidence="16">
    <location>
        <begin position="227"/>
        <end position="269"/>
    </location>
</feature>
<evidence type="ECO:0000256" key="2">
    <source>
        <dbReference type="ARBA" id="ARBA00022679"/>
    </source>
</evidence>
<dbReference type="InterPro" id="IPR051653">
    <property type="entry name" value="E3_ligase_sorting_rcpt"/>
</dbReference>
<keyword evidence="5 15" id="KW-0732">Signal</keyword>
<keyword evidence="2" id="KW-0808">Transferase</keyword>
<evidence type="ECO:0000256" key="7">
    <source>
        <dbReference type="ARBA" id="ARBA00022833"/>
    </source>
</evidence>
<evidence type="ECO:0000313" key="17">
    <source>
        <dbReference type="EMBL" id="JAT30818.1"/>
    </source>
</evidence>
<evidence type="ECO:0000256" key="1">
    <source>
        <dbReference type="ARBA" id="ARBA00004906"/>
    </source>
</evidence>
<evidence type="ECO:0000256" key="11">
    <source>
        <dbReference type="ARBA" id="ARBA00046288"/>
    </source>
</evidence>
<organism evidence="17">
    <name type="scientific">Graphocephala atropunctata</name>
    <dbReference type="NCBI Taxonomy" id="36148"/>
    <lineage>
        <taxon>Eukaryota</taxon>
        <taxon>Metazoa</taxon>
        <taxon>Ecdysozoa</taxon>
        <taxon>Arthropoda</taxon>
        <taxon>Hexapoda</taxon>
        <taxon>Insecta</taxon>
        <taxon>Pterygota</taxon>
        <taxon>Neoptera</taxon>
        <taxon>Paraneoptera</taxon>
        <taxon>Hemiptera</taxon>
        <taxon>Auchenorrhyncha</taxon>
        <taxon>Membracoidea</taxon>
        <taxon>Cicadellidae</taxon>
        <taxon>Cicadellinae</taxon>
        <taxon>Cicadellini</taxon>
        <taxon>Graphocephala</taxon>
    </lineage>
</organism>
<feature type="region of interest" description="Disordered" evidence="13">
    <location>
        <begin position="326"/>
        <end position="357"/>
    </location>
</feature>
<keyword evidence="3 14" id="KW-0812">Transmembrane</keyword>
<keyword evidence="8 14" id="KW-1133">Transmembrane helix</keyword>
<evidence type="ECO:0000256" key="5">
    <source>
        <dbReference type="ARBA" id="ARBA00022729"/>
    </source>
</evidence>
<feature type="chain" id="PRO_5008587836" description="RING-type domain-containing protein" evidence="15">
    <location>
        <begin position="20"/>
        <end position="386"/>
    </location>
</feature>
<protein>
    <recommendedName>
        <fullName evidence="16">RING-type domain-containing protein</fullName>
    </recommendedName>
</protein>
<evidence type="ECO:0000256" key="3">
    <source>
        <dbReference type="ARBA" id="ARBA00022692"/>
    </source>
</evidence>
<evidence type="ECO:0000256" key="13">
    <source>
        <dbReference type="SAM" id="MobiDB-lite"/>
    </source>
</evidence>
<sequence length="386" mass="43162">MINKVELMLLLWWLSCVAADITVFSRKTKQEVDVEFRDIPAKFGMSIPPEGLRAFLVYGEPADGCSHMFPPNTSLPNFTGRWAVLIKRYNCTFEEKVRNAQAANYDIVIVHNVNSSELEPMSANDPKGIHTAAVFVSENTGLILKDRYLYSNGYYIIVDNDSPFDINTHLLFPFAIVVGICFCTMLGFMIVKCIKDHRRARRHRLPSSSLKKIPIAKFRKGDPYETCAICLEDFIEEEKLRILPCSHAYHCKCIDPWLTRNRRVCPVCKRKVFAADEVRPTLSDSDSDSEVDDRTPLVRASGHSTEGGTFASSLLNAALRRPVLGPRRHSASDAEGALPTAGPSNSAPSIQQPEDEEVVIEQTPVPFIEATNPFMCTGAPNPFEHV</sequence>
<dbReference type="InterPro" id="IPR044744">
    <property type="entry name" value="ZNRF4/RNF13/RNF167_PA"/>
</dbReference>
<evidence type="ECO:0000256" key="9">
    <source>
        <dbReference type="ARBA" id="ARBA00023136"/>
    </source>
</evidence>
<dbReference type="Gene3D" id="3.30.40.10">
    <property type="entry name" value="Zinc/RING finger domain, C3HC4 (zinc finger)"/>
    <property type="match status" value="1"/>
</dbReference>
<evidence type="ECO:0000256" key="8">
    <source>
        <dbReference type="ARBA" id="ARBA00022989"/>
    </source>
</evidence>
<dbReference type="PROSITE" id="PS50089">
    <property type="entry name" value="ZF_RING_2"/>
    <property type="match status" value="1"/>
</dbReference>
<dbReference type="Pfam" id="PF13639">
    <property type="entry name" value="zf-RING_2"/>
    <property type="match status" value="1"/>
</dbReference>
<name>A0A1B6M4I7_9HEMI</name>
<keyword evidence="4" id="KW-0479">Metal-binding</keyword>
<evidence type="ECO:0000256" key="15">
    <source>
        <dbReference type="SAM" id="SignalP"/>
    </source>
</evidence>
<evidence type="ECO:0000256" key="10">
    <source>
        <dbReference type="ARBA" id="ARBA00023180"/>
    </source>
</evidence>
<dbReference type="PANTHER" id="PTHR47168">
    <property type="entry name" value="RING ZINC FINGER DOMAIN SUPERFAMILY PROTEIN-RELATED"/>
    <property type="match status" value="1"/>
</dbReference>
<comment type="pathway">
    <text evidence="1">Protein modification; protein ubiquitination.</text>
</comment>
<dbReference type="GO" id="GO:0005737">
    <property type="term" value="C:cytoplasm"/>
    <property type="evidence" value="ECO:0007669"/>
    <property type="project" value="UniProtKB-ARBA"/>
</dbReference>
<evidence type="ECO:0000256" key="6">
    <source>
        <dbReference type="ARBA" id="ARBA00022771"/>
    </source>
</evidence>
<keyword evidence="9 14" id="KW-0472">Membrane</keyword>
<dbReference type="Pfam" id="PF02225">
    <property type="entry name" value="PA"/>
    <property type="match status" value="1"/>
</dbReference>
<dbReference type="CDD" id="cd02123">
    <property type="entry name" value="PA_C_RZF_like"/>
    <property type="match status" value="1"/>
</dbReference>
<gene>
    <name evidence="17" type="ORF">g.46391</name>
</gene>
<feature type="compositionally biased region" description="Polar residues" evidence="13">
    <location>
        <begin position="342"/>
        <end position="352"/>
    </location>
</feature>
<keyword evidence="7" id="KW-0862">Zinc</keyword>
<comment type="subcellular location">
    <subcellularLocation>
        <location evidence="11">Endomembrane system</location>
        <topology evidence="11">Single-pass type I membrane protein</topology>
    </subcellularLocation>
</comment>
<dbReference type="FunFam" id="3.50.30.30:FF:000026">
    <property type="entry name" value="E3 ubiquitin-protein ligase RNF13"/>
    <property type="match status" value="1"/>
</dbReference>
<dbReference type="GO" id="GO:0016740">
    <property type="term" value="F:transferase activity"/>
    <property type="evidence" value="ECO:0007669"/>
    <property type="project" value="UniProtKB-KW"/>
</dbReference>
<dbReference type="Gene3D" id="3.50.30.30">
    <property type="match status" value="1"/>
</dbReference>
<dbReference type="InterPro" id="IPR003137">
    <property type="entry name" value="PA_domain"/>
</dbReference>
<dbReference type="InterPro" id="IPR013083">
    <property type="entry name" value="Znf_RING/FYVE/PHD"/>
</dbReference>
<dbReference type="EMBL" id="GEBQ01009159">
    <property type="protein sequence ID" value="JAT30818.1"/>
    <property type="molecule type" value="Transcribed_RNA"/>
</dbReference>
<feature type="signal peptide" evidence="15">
    <location>
        <begin position="1"/>
        <end position="19"/>
    </location>
</feature>
<accession>A0A1B6M4I7</accession>
<evidence type="ECO:0000256" key="14">
    <source>
        <dbReference type="SAM" id="Phobius"/>
    </source>
</evidence>
<proteinExistence type="predicted"/>
<keyword evidence="10" id="KW-0325">Glycoprotein</keyword>
<dbReference type="FunFam" id="3.30.40.10:FF:000429">
    <property type="entry name" value="E3 ubiquitin-protein ligase RNF13"/>
    <property type="match status" value="1"/>
</dbReference>
<dbReference type="GO" id="GO:0008270">
    <property type="term" value="F:zinc ion binding"/>
    <property type="evidence" value="ECO:0007669"/>
    <property type="project" value="UniProtKB-KW"/>
</dbReference>
<evidence type="ECO:0000259" key="16">
    <source>
        <dbReference type="PROSITE" id="PS50089"/>
    </source>
</evidence>
<dbReference type="SUPFAM" id="SSF57850">
    <property type="entry name" value="RING/U-box"/>
    <property type="match status" value="1"/>
</dbReference>
<dbReference type="PANTHER" id="PTHR47168:SF1">
    <property type="entry name" value="OS02G0798600 PROTEIN"/>
    <property type="match status" value="1"/>
</dbReference>
<evidence type="ECO:0000256" key="12">
    <source>
        <dbReference type="PROSITE-ProRule" id="PRU00175"/>
    </source>
</evidence>
<feature type="region of interest" description="Disordered" evidence="13">
    <location>
        <begin position="279"/>
        <end position="306"/>
    </location>
</feature>
<evidence type="ECO:0000256" key="4">
    <source>
        <dbReference type="ARBA" id="ARBA00022723"/>
    </source>
</evidence>
<dbReference type="GO" id="GO:0012505">
    <property type="term" value="C:endomembrane system"/>
    <property type="evidence" value="ECO:0007669"/>
    <property type="project" value="UniProtKB-SubCell"/>
</dbReference>
<dbReference type="AlphaFoldDB" id="A0A1B6M4I7"/>